<reference evidence="3" key="1">
    <citation type="submission" date="2025-08" db="UniProtKB">
        <authorList>
            <consortium name="RefSeq"/>
        </authorList>
    </citation>
    <scope>IDENTIFICATION</scope>
</reference>
<proteinExistence type="predicted"/>
<keyword evidence="2" id="KW-1185">Reference proteome</keyword>
<dbReference type="RefSeq" id="XP_026683795.1">
    <property type="nucleotide sequence ID" value="XM_026827994.1"/>
</dbReference>
<feature type="region of interest" description="Disordered" evidence="1">
    <location>
        <begin position="121"/>
        <end position="142"/>
    </location>
</feature>
<evidence type="ECO:0000313" key="3">
    <source>
        <dbReference type="RefSeq" id="XP_026683795.1"/>
    </source>
</evidence>
<dbReference type="AlphaFoldDB" id="A0A3Q0JAR7"/>
<evidence type="ECO:0000313" key="2">
    <source>
        <dbReference type="Proteomes" id="UP000079169"/>
    </source>
</evidence>
<dbReference type="GeneID" id="113469938"/>
<dbReference type="PaxDb" id="121845-A0A3Q0JAR7"/>
<feature type="compositionally biased region" description="Polar residues" evidence="1">
    <location>
        <begin position="121"/>
        <end position="137"/>
    </location>
</feature>
<dbReference type="Proteomes" id="UP000079169">
    <property type="component" value="Unplaced"/>
</dbReference>
<protein>
    <submittedName>
        <fullName evidence="3">Uncharacterized protein LOC113469938</fullName>
    </submittedName>
</protein>
<accession>A0A3Q0JAR7</accession>
<evidence type="ECO:0000256" key="1">
    <source>
        <dbReference type="SAM" id="MobiDB-lite"/>
    </source>
</evidence>
<sequence>MQICNCPLFSEIYCFKSRLPNTAFDFDFRSGSPDRNPFDTGIFRGGRYGGSDSETLSSCPVQNGIIMTKWGALKAGSLIAGIAAGMQPQVVNVRTLMQSRLGGVSSSVQRNNFQQSSYNTAFQNPINSRRNQGSQSVPAGRSSVPLENAYQPALSIPPNSIDNKWAATLAGKRCCCCSDVQQVNSAQQYR</sequence>
<gene>
    <name evidence="3" type="primary">LOC113469938</name>
</gene>
<name>A0A3Q0JAR7_DIACI</name>
<organism evidence="2 3">
    <name type="scientific">Diaphorina citri</name>
    <name type="common">Asian citrus psyllid</name>
    <dbReference type="NCBI Taxonomy" id="121845"/>
    <lineage>
        <taxon>Eukaryota</taxon>
        <taxon>Metazoa</taxon>
        <taxon>Ecdysozoa</taxon>
        <taxon>Arthropoda</taxon>
        <taxon>Hexapoda</taxon>
        <taxon>Insecta</taxon>
        <taxon>Pterygota</taxon>
        <taxon>Neoptera</taxon>
        <taxon>Paraneoptera</taxon>
        <taxon>Hemiptera</taxon>
        <taxon>Sternorrhyncha</taxon>
        <taxon>Psylloidea</taxon>
        <taxon>Psyllidae</taxon>
        <taxon>Diaphorininae</taxon>
        <taxon>Diaphorina</taxon>
    </lineage>
</organism>
<dbReference type="KEGG" id="dci:113469938"/>